<dbReference type="AlphaFoldDB" id="A0A6V8HC23"/>
<comment type="subcellular location">
    <subcellularLocation>
        <location evidence="1">Membrane</location>
        <topology evidence="1">Multi-pass membrane protein</topology>
    </subcellularLocation>
</comment>
<evidence type="ECO:0000313" key="8">
    <source>
        <dbReference type="Proteomes" id="UP000053095"/>
    </source>
</evidence>
<protein>
    <submittedName>
        <fullName evidence="7">Adenylate cyclase</fullName>
    </submittedName>
</protein>
<accession>A0A6V8HC23</accession>
<dbReference type="InterPro" id="IPR036259">
    <property type="entry name" value="MFS_trans_sf"/>
</dbReference>
<evidence type="ECO:0000256" key="5">
    <source>
        <dbReference type="SAM" id="MobiDB-lite"/>
    </source>
</evidence>
<gene>
    <name evidence="7" type="ORF">TCE0_034f09970</name>
</gene>
<keyword evidence="4 6" id="KW-0472">Membrane</keyword>
<dbReference type="EMBL" id="DF933830">
    <property type="protein sequence ID" value="GAM38881.1"/>
    <property type="molecule type" value="Genomic_DNA"/>
</dbReference>
<dbReference type="GO" id="GO:0016020">
    <property type="term" value="C:membrane"/>
    <property type="evidence" value="ECO:0007669"/>
    <property type="project" value="UniProtKB-SubCell"/>
</dbReference>
<organism evidence="7 8">
    <name type="scientific">Talaromyces pinophilus</name>
    <name type="common">Penicillium pinophilum</name>
    <dbReference type="NCBI Taxonomy" id="128442"/>
    <lineage>
        <taxon>Eukaryota</taxon>
        <taxon>Fungi</taxon>
        <taxon>Dikarya</taxon>
        <taxon>Ascomycota</taxon>
        <taxon>Pezizomycotina</taxon>
        <taxon>Eurotiomycetes</taxon>
        <taxon>Eurotiomycetidae</taxon>
        <taxon>Eurotiales</taxon>
        <taxon>Trichocomaceae</taxon>
        <taxon>Talaromyces</taxon>
        <taxon>Talaromyces sect. Talaromyces</taxon>
    </lineage>
</organism>
<reference evidence="8" key="1">
    <citation type="journal article" date="2015" name="Genome Announc.">
        <title>Draft genome sequence of Talaromyces cellulolyticus strain Y-94, a source of lignocellulosic biomass-degrading enzymes.</title>
        <authorList>
            <person name="Fujii T."/>
            <person name="Koike H."/>
            <person name="Sawayama S."/>
            <person name="Yano S."/>
            <person name="Inoue H."/>
        </authorList>
    </citation>
    <scope>NUCLEOTIDE SEQUENCE [LARGE SCALE GENOMIC DNA]</scope>
    <source>
        <strain evidence="8">Y-94</strain>
    </source>
</reference>
<comment type="caution">
    <text evidence="7">The sequence shown here is derived from an EMBL/GenBank/DDBJ whole genome shotgun (WGS) entry which is preliminary data.</text>
</comment>
<dbReference type="GO" id="GO:0022857">
    <property type="term" value="F:transmembrane transporter activity"/>
    <property type="evidence" value="ECO:0007669"/>
    <property type="project" value="TreeGrafter"/>
</dbReference>
<dbReference type="SUPFAM" id="SSF103473">
    <property type="entry name" value="MFS general substrate transporter"/>
    <property type="match status" value="1"/>
</dbReference>
<evidence type="ECO:0000256" key="3">
    <source>
        <dbReference type="ARBA" id="ARBA00022989"/>
    </source>
</evidence>
<dbReference type="PANTHER" id="PTHR23507">
    <property type="entry name" value="ZGC:174356"/>
    <property type="match status" value="1"/>
</dbReference>
<evidence type="ECO:0000256" key="2">
    <source>
        <dbReference type="ARBA" id="ARBA00022692"/>
    </source>
</evidence>
<evidence type="ECO:0000256" key="4">
    <source>
        <dbReference type="ARBA" id="ARBA00023136"/>
    </source>
</evidence>
<evidence type="ECO:0000256" key="6">
    <source>
        <dbReference type="SAM" id="Phobius"/>
    </source>
</evidence>
<feature type="transmembrane region" description="Helical" evidence="6">
    <location>
        <begin position="196"/>
        <end position="216"/>
    </location>
</feature>
<name>A0A6V8HC23_TALPI</name>
<sequence>MAETGETEPLLQPENSPESARDSESFRQPESSSSKHALRVIVLIATVTLISDLAGYAAVAPQLQLFEEIICRQYYTTIGALSAHDQLDRELCKIEPVQSELALINGWTDTFQTIPGLLLALPHGALADRIGLWFSALSQLIGGGPQTATSIMWVMIADSCSVERRTTAFSQLSAAVLISEIVATPASAMLMSFSPWLPYLISFGMYFVGYFIAFWVPETLQMDKVDDQPRASSGNGDEPGYKYVLGKALSEFKKFQESLRLVRQNSNVTLILVCFFGSYLGKQAIPLILQYGPKKFHWTIGQNQHYLFELLIDISQMKASIVLSAVFLGQLALALPAPNLNVDIAEKRGEEVEDWIYPDRKAKRGEEVEDWIYPDRKAKRGEAVEDWIYPDRKAKRGEAVEDWIYPDRKVKRGEEVEDWIYPDRK</sequence>
<dbReference type="PANTHER" id="PTHR23507:SF1">
    <property type="entry name" value="FI18259P1-RELATED"/>
    <property type="match status" value="1"/>
</dbReference>
<keyword evidence="8" id="KW-1185">Reference proteome</keyword>
<proteinExistence type="predicted"/>
<evidence type="ECO:0000313" key="7">
    <source>
        <dbReference type="EMBL" id="GAM38881.1"/>
    </source>
</evidence>
<keyword evidence="2 6" id="KW-0812">Transmembrane</keyword>
<dbReference type="Proteomes" id="UP000053095">
    <property type="component" value="Unassembled WGS sequence"/>
</dbReference>
<evidence type="ECO:0000256" key="1">
    <source>
        <dbReference type="ARBA" id="ARBA00004141"/>
    </source>
</evidence>
<feature type="region of interest" description="Disordered" evidence="5">
    <location>
        <begin position="1"/>
        <end position="31"/>
    </location>
</feature>
<keyword evidence="3 6" id="KW-1133">Transmembrane helix</keyword>
<dbReference type="Gene3D" id="1.20.1250.20">
    <property type="entry name" value="MFS general substrate transporter like domains"/>
    <property type="match status" value="1"/>
</dbReference>